<keyword evidence="2" id="KW-1185">Reference proteome</keyword>
<comment type="caution">
    <text evidence="1">The sequence shown here is derived from an EMBL/GenBank/DDBJ whole genome shotgun (WGS) entry which is preliminary data.</text>
</comment>
<dbReference type="AlphaFoldDB" id="A0A9P7K6E3"/>
<accession>A0A9P7K6E3</accession>
<evidence type="ECO:0000313" key="2">
    <source>
        <dbReference type="Proteomes" id="UP000717328"/>
    </source>
</evidence>
<proteinExistence type="predicted"/>
<sequence>MDKWQANDAVRREIIYSLRIKYMTRLAFAAMLRREQRRTSRRVLDHEANGVSGAILNLAIAKAVYAHTKFEVMLAALDYYQKIFRVYLKQPLPFRGDLINDDAWLADMGKHGIMALPLDNPVFPSPPGMSVTEYLPY</sequence>
<name>A0A9P7K6E3_9AGAR</name>
<evidence type="ECO:0000313" key="1">
    <source>
        <dbReference type="EMBL" id="KAG5637815.1"/>
    </source>
</evidence>
<dbReference type="EMBL" id="JABCKI010005802">
    <property type="protein sequence ID" value="KAG5637815.1"/>
    <property type="molecule type" value="Genomic_DNA"/>
</dbReference>
<gene>
    <name evidence="1" type="ORF">H0H81_003147</name>
</gene>
<reference evidence="1" key="2">
    <citation type="submission" date="2021-10" db="EMBL/GenBank/DDBJ databases">
        <title>Phylogenomics reveals ancestral predisposition of the termite-cultivated fungus Termitomyces towards a domesticated lifestyle.</title>
        <authorList>
            <person name="Auxier B."/>
            <person name="Grum-Grzhimaylo A."/>
            <person name="Cardenas M.E."/>
            <person name="Lodge J.D."/>
            <person name="Laessoe T."/>
            <person name="Pedersen O."/>
            <person name="Smith M.E."/>
            <person name="Kuyper T.W."/>
            <person name="Franco-Molano E.A."/>
            <person name="Baroni T.J."/>
            <person name="Aanen D.K."/>
        </authorList>
    </citation>
    <scope>NUCLEOTIDE SEQUENCE</scope>
    <source>
        <strain evidence="1">D49</strain>
    </source>
</reference>
<organism evidence="1 2">
    <name type="scientific">Sphagnurus paluster</name>
    <dbReference type="NCBI Taxonomy" id="117069"/>
    <lineage>
        <taxon>Eukaryota</taxon>
        <taxon>Fungi</taxon>
        <taxon>Dikarya</taxon>
        <taxon>Basidiomycota</taxon>
        <taxon>Agaricomycotina</taxon>
        <taxon>Agaricomycetes</taxon>
        <taxon>Agaricomycetidae</taxon>
        <taxon>Agaricales</taxon>
        <taxon>Tricholomatineae</taxon>
        <taxon>Lyophyllaceae</taxon>
        <taxon>Sphagnurus</taxon>
    </lineage>
</organism>
<protein>
    <submittedName>
        <fullName evidence="1">Uncharacterized protein</fullName>
    </submittedName>
</protein>
<dbReference type="Proteomes" id="UP000717328">
    <property type="component" value="Unassembled WGS sequence"/>
</dbReference>
<reference evidence="1" key="1">
    <citation type="submission" date="2021-02" db="EMBL/GenBank/DDBJ databases">
        <authorList>
            <person name="Nieuwenhuis M."/>
            <person name="Van De Peppel L.J.J."/>
        </authorList>
    </citation>
    <scope>NUCLEOTIDE SEQUENCE</scope>
    <source>
        <strain evidence="1">D49</strain>
    </source>
</reference>